<evidence type="ECO:0000313" key="3">
    <source>
        <dbReference type="EMBL" id="OWP01968.1"/>
    </source>
</evidence>
<evidence type="ECO:0000256" key="2">
    <source>
        <dbReference type="SAM" id="SignalP"/>
    </source>
</evidence>
<dbReference type="OrthoDB" id="3561450at2759"/>
<dbReference type="STRING" id="503106.A0A218Z1Z2"/>
<dbReference type="EMBL" id="MZNU01000253">
    <property type="protein sequence ID" value="OWP01968.1"/>
    <property type="molecule type" value="Genomic_DNA"/>
</dbReference>
<keyword evidence="4" id="KW-1185">Reference proteome</keyword>
<keyword evidence="2" id="KW-0732">Signal</keyword>
<feature type="signal peptide" evidence="2">
    <location>
        <begin position="1"/>
        <end position="18"/>
    </location>
</feature>
<evidence type="ECO:0000313" key="4">
    <source>
        <dbReference type="Proteomes" id="UP000242519"/>
    </source>
</evidence>
<proteinExistence type="predicted"/>
<feature type="chain" id="PRO_5012148983" description="Apple domain-containing protein" evidence="2">
    <location>
        <begin position="19"/>
        <end position="351"/>
    </location>
</feature>
<comment type="caution">
    <text evidence="3">The sequence shown here is derived from an EMBL/GenBank/DDBJ whole genome shotgun (WGS) entry which is preliminary data.</text>
</comment>
<sequence length="351" mass="36416">MQLVAVCSAAALLNTVLAIQPAGQELVKKDSHRQARWWRWGPNRHQSEAATSGDSGASYPVAVTEAAGSLSSGLRPSSLPVSYSYPNATSAALSSPASAVPTETSTITSTITLMGNTTRTLTIEPASSAANATSASNYTRTSRIPSSPPLPTSLPPRVTILPINASAISNFTSFTAVPLPLASSGAPPTTLQPSTLPTSRPSSRAESSTADLISLVSISAEPVFTAAPSAVLHPSSSVSQTTVVTEGEATGIPNAGALHCGVHGLPNGAYKMAEYWEDRRNVGVTLLGCYEFCDGANNGCFSYSFYREEVTGAPRCDLFGGSVADSLDSIINEVPRIWYDVGCGNPLLYSG</sequence>
<dbReference type="InParanoid" id="A0A218Z1Z2"/>
<feature type="region of interest" description="Disordered" evidence="1">
    <location>
        <begin position="125"/>
        <end position="151"/>
    </location>
</feature>
<evidence type="ECO:0008006" key="5">
    <source>
        <dbReference type="Google" id="ProtNLM"/>
    </source>
</evidence>
<evidence type="ECO:0000256" key="1">
    <source>
        <dbReference type="SAM" id="MobiDB-lite"/>
    </source>
</evidence>
<feature type="compositionally biased region" description="Low complexity" evidence="1">
    <location>
        <begin position="187"/>
        <end position="204"/>
    </location>
</feature>
<feature type="compositionally biased region" description="Low complexity" evidence="1">
    <location>
        <begin position="126"/>
        <end position="145"/>
    </location>
</feature>
<feature type="region of interest" description="Disordered" evidence="1">
    <location>
        <begin position="184"/>
        <end position="206"/>
    </location>
</feature>
<reference evidence="3 4" key="1">
    <citation type="submission" date="2017-04" db="EMBL/GenBank/DDBJ databases">
        <title>Draft genome sequence of Marssonina coronaria NL1: causal agent of apple blotch.</title>
        <authorList>
            <person name="Cheng Q."/>
        </authorList>
    </citation>
    <scope>NUCLEOTIDE SEQUENCE [LARGE SCALE GENOMIC DNA]</scope>
    <source>
        <strain evidence="3 4">NL1</strain>
    </source>
</reference>
<gene>
    <name evidence="3" type="ORF">B2J93_4594</name>
</gene>
<organism evidence="3 4">
    <name type="scientific">Diplocarpon coronariae</name>
    <dbReference type="NCBI Taxonomy" id="2795749"/>
    <lineage>
        <taxon>Eukaryota</taxon>
        <taxon>Fungi</taxon>
        <taxon>Dikarya</taxon>
        <taxon>Ascomycota</taxon>
        <taxon>Pezizomycotina</taxon>
        <taxon>Leotiomycetes</taxon>
        <taxon>Helotiales</taxon>
        <taxon>Drepanopezizaceae</taxon>
        <taxon>Diplocarpon</taxon>
    </lineage>
</organism>
<accession>A0A218Z1Z2</accession>
<protein>
    <recommendedName>
        <fullName evidence="5">Apple domain-containing protein</fullName>
    </recommendedName>
</protein>
<dbReference type="AlphaFoldDB" id="A0A218Z1Z2"/>
<dbReference type="Proteomes" id="UP000242519">
    <property type="component" value="Unassembled WGS sequence"/>
</dbReference>
<name>A0A218Z1Z2_9HELO</name>